<feature type="chain" id="PRO_5027024333" evidence="1">
    <location>
        <begin position="20"/>
        <end position="100"/>
    </location>
</feature>
<dbReference type="SUPFAM" id="SSF100895">
    <property type="entry name" value="Kazal-type serine protease inhibitors"/>
    <property type="match status" value="1"/>
</dbReference>
<dbReference type="SMART" id="SM00280">
    <property type="entry name" value="KAZAL"/>
    <property type="match status" value="1"/>
</dbReference>
<dbReference type="KEGG" id="foc:113202936"/>
<feature type="signal peptide" evidence="1">
    <location>
        <begin position="1"/>
        <end position="19"/>
    </location>
</feature>
<proteinExistence type="predicted"/>
<dbReference type="CDD" id="cd00104">
    <property type="entry name" value="KAZAL_FS"/>
    <property type="match status" value="1"/>
</dbReference>
<sequence>MKTIAVAIVLCAALAAIFAEDDYSGRPRPPVCEQKCEKILDPVCAQDDYGKNRTYPNECMIGYLNCVEGTNSVKIADGECPDDPIVWVDDEAYFDQYDMP</sequence>
<dbReference type="AlphaFoldDB" id="A0A6J1RW24"/>
<accession>A0A6J1RW24</accession>
<evidence type="ECO:0000259" key="2">
    <source>
        <dbReference type="PROSITE" id="PS51465"/>
    </source>
</evidence>
<organism evidence="3 4">
    <name type="scientific">Frankliniella occidentalis</name>
    <name type="common">Western flower thrips</name>
    <name type="synonym">Euthrips occidentalis</name>
    <dbReference type="NCBI Taxonomy" id="133901"/>
    <lineage>
        <taxon>Eukaryota</taxon>
        <taxon>Metazoa</taxon>
        <taxon>Ecdysozoa</taxon>
        <taxon>Arthropoda</taxon>
        <taxon>Hexapoda</taxon>
        <taxon>Insecta</taxon>
        <taxon>Pterygota</taxon>
        <taxon>Neoptera</taxon>
        <taxon>Paraneoptera</taxon>
        <taxon>Thysanoptera</taxon>
        <taxon>Terebrantia</taxon>
        <taxon>Thripoidea</taxon>
        <taxon>Thripidae</taxon>
        <taxon>Frankliniella</taxon>
    </lineage>
</organism>
<gene>
    <name evidence="4" type="primary">LOC113202936</name>
</gene>
<dbReference type="GeneID" id="113202936"/>
<dbReference type="Proteomes" id="UP000504606">
    <property type="component" value="Unplaced"/>
</dbReference>
<dbReference type="InterPro" id="IPR002350">
    <property type="entry name" value="Kazal_dom"/>
</dbReference>
<dbReference type="InterPro" id="IPR036058">
    <property type="entry name" value="Kazal_dom_sf"/>
</dbReference>
<evidence type="ECO:0000313" key="4">
    <source>
        <dbReference type="RefSeq" id="XP_026273174.1"/>
    </source>
</evidence>
<name>A0A6J1RW24_FRAOC</name>
<dbReference type="Gene3D" id="3.30.60.30">
    <property type="match status" value="1"/>
</dbReference>
<keyword evidence="3" id="KW-1185">Reference proteome</keyword>
<keyword evidence="1" id="KW-0732">Signal</keyword>
<evidence type="ECO:0000313" key="3">
    <source>
        <dbReference type="Proteomes" id="UP000504606"/>
    </source>
</evidence>
<dbReference type="Pfam" id="PF00050">
    <property type="entry name" value="Kazal_1"/>
    <property type="match status" value="1"/>
</dbReference>
<feature type="domain" description="Kazal-like" evidence="2">
    <location>
        <begin position="26"/>
        <end position="82"/>
    </location>
</feature>
<protein>
    <submittedName>
        <fullName evidence="4">Uncharacterized protein LOC113202936</fullName>
    </submittedName>
</protein>
<dbReference type="RefSeq" id="XP_026273174.1">
    <property type="nucleotide sequence ID" value="XM_026417389.2"/>
</dbReference>
<dbReference type="PROSITE" id="PS51465">
    <property type="entry name" value="KAZAL_2"/>
    <property type="match status" value="1"/>
</dbReference>
<dbReference type="OrthoDB" id="126772at2759"/>
<evidence type="ECO:0000256" key="1">
    <source>
        <dbReference type="SAM" id="SignalP"/>
    </source>
</evidence>
<reference evidence="4" key="1">
    <citation type="submission" date="2025-08" db="UniProtKB">
        <authorList>
            <consortium name="RefSeq"/>
        </authorList>
    </citation>
    <scope>IDENTIFICATION</scope>
    <source>
        <tissue evidence="4">Whole organism</tissue>
    </source>
</reference>